<dbReference type="AlphaFoldDB" id="A0A843THA6"/>
<feature type="region of interest" description="Disordered" evidence="1">
    <location>
        <begin position="89"/>
        <end position="112"/>
    </location>
</feature>
<feature type="region of interest" description="Disordered" evidence="1">
    <location>
        <begin position="1"/>
        <end position="30"/>
    </location>
</feature>
<comment type="caution">
    <text evidence="2">The sequence shown here is derived from an EMBL/GenBank/DDBJ whole genome shotgun (WGS) entry which is preliminary data.</text>
</comment>
<evidence type="ECO:0000313" key="2">
    <source>
        <dbReference type="EMBL" id="MQL68450.1"/>
    </source>
</evidence>
<protein>
    <submittedName>
        <fullName evidence="2">Uncharacterized protein</fullName>
    </submittedName>
</protein>
<name>A0A843THA6_COLES</name>
<evidence type="ECO:0000313" key="3">
    <source>
        <dbReference type="Proteomes" id="UP000652761"/>
    </source>
</evidence>
<evidence type="ECO:0000256" key="1">
    <source>
        <dbReference type="SAM" id="MobiDB-lite"/>
    </source>
</evidence>
<sequence length="112" mass="12249">WNYTAGGTDPAPLRRGSELDDGLETSSSLSPVGVGVSLASHWLSRELPQHRANQNHRLASTPMPPRATATLNVHILSRQVHAVNVHLSGRQPVNGHPWPPTPTELQQVYKLK</sequence>
<accession>A0A843THA6</accession>
<feature type="non-terminal residue" evidence="2">
    <location>
        <position position="1"/>
    </location>
</feature>
<proteinExistence type="predicted"/>
<gene>
    <name evidence="2" type="ORF">Taro_000741</name>
</gene>
<keyword evidence="3" id="KW-1185">Reference proteome</keyword>
<feature type="non-terminal residue" evidence="2">
    <location>
        <position position="112"/>
    </location>
</feature>
<reference evidence="2" key="1">
    <citation type="submission" date="2017-07" db="EMBL/GenBank/DDBJ databases">
        <title>Taro Niue Genome Assembly and Annotation.</title>
        <authorList>
            <person name="Atibalentja N."/>
            <person name="Keating K."/>
            <person name="Fields C.J."/>
        </authorList>
    </citation>
    <scope>NUCLEOTIDE SEQUENCE</scope>
    <source>
        <strain evidence="2">Niue_2</strain>
        <tissue evidence="2">Leaf</tissue>
    </source>
</reference>
<dbReference type="EMBL" id="NMUH01000014">
    <property type="protein sequence ID" value="MQL68450.1"/>
    <property type="molecule type" value="Genomic_DNA"/>
</dbReference>
<dbReference type="Proteomes" id="UP000652761">
    <property type="component" value="Unassembled WGS sequence"/>
</dbReference>
<organism evidence="2 3">
    <name type="scientific">Colocasia esculenta</name>
    <name type="common">Wild taro</name>
    <name type="synonym">Arum esculentum</name>
    <dbReference type="NCBI Taxonomy" id="4460"/>
    <lineage>
        <taxon>Eukaryota</taxon>
        <taxon>Viridiplantae</taxon>
        <taxon>Streptophyta</taxon>
        <taxon>Embryophyta</taxon>
        <taxon>Tracheophyta</taxon>
        <taxon>Spermatophyta</taxon>
        <taxon>Magnoliopsida</taxon>
        <taxon>Liliopsida</taxon>
        <taxon>Araceae</taxon>
        <taxon>Aroideae</taxon>
        <taxon>Colocasieae</taxon>
        <taxon>Colocasia</taxon>
    </lineage>
</organism>